<keyword evidence="1" id="KW-0732">Signal</keyword>
<organism evidence="2 3">
    <name type="scientific">Globodera rostochiensis</name>
    <name type="common">Golden nematode worm</name>
    <name type="synonym">Heterodera rostochiensis</name>
    <dbReference type="NCBI Taxonomy" id="31243"/>
    <lineage>
        <taxon>Eukaryota</taxon>
        <taxon>Metazoa</taxon>
        <taxon>Ecdysozoa</taxon>
        <taxon>Nematoda</taxon>
        <taxon>Chromadorea</taxon>
        <taxon>Rhabditida</taxon>
        <taxon>Tylenchina</taxon>
        <taxon>Tylenchomorpha</taxon>
        <taxon>Tylenchoidea</taxon>
        <taxon>Heteroderidae</taxon>
        <taxon>Heteroderinae</taxon>
        <taxon>Globodera</taxon>
    </lineage>
</organism>
<dbReference type="AlphaFoldDB" id="A0A914HRG2"/>
<feature type="signal peptide" evidence="1">
    <location>
        <begin position="1"/>
        <end position="18"/>
    </location>
</feature>
<dbReference type="Proteomes" id="UP000887572">
    <property type="component" value="Unplaced"/>
</dbReference>
<dbReference type="WBParaSite" id="Gr19_v10_g3557.t1">
    <property type="protein sequence ID" value="Gr19_v10_g3557.t1"/>
    <property type="gene ID" value="Gr19_v10_g3557"/>
</dbReference>
<name>A0A914HRG2_GLORO</name>
<keyword evidence="2" id="KW-1185">Reference proteome</keyword>
<feature type="chain" id="PRO_5036862484" evidence="1">
    <location>
        <begin position="19"/>
        <end position="236"/>
    </location>
</feature>
<evidence type="ECO:0000313" key="2">
    <source>
        <dbReference type="Proteomes" id="UP000887572"/>
    </source>
</evidence>
<accession>A0A914HRG2</accession>
<proteinExistence type="predicted"/>
<sequence length="236" mass="26787">MSLFQIFAFLAFLGAAANQQQQQFPIMPPRNAGGGPLRLWHQDRFVRCIFCMNYDDYNNLSTFGCELRRVATCVGNICYMRQHKRPEYFLYTSGCLNFTRPDLAMVRAQIPVQNGPTTDAKSLGNETQLCEVGSSVNTCICVDRSRCNNVTSVEPFVEYGTAIFTAINFDELAHFRHLLPNNPILAEFERERSRGNSYFLVSDSPSDKAPTQRQILIIIFLSVLRIAANYIIKNAF</sequence>
<reference evidence="3" key="1">
    <citation type="submission" date="2022-11" db="UniProtKB">
        <authorList>
            <consortium name="WormBaseParasite"/>
        </authorList>
    </citation>
    <scope>IDENTIFICATION</scope>
</reference>
<evidence type="ECO:0000256" key="1">
    <source>
        <dbReference type="SAM" id="SignalP"/>
    </source>
</evidence>
<protein>
    <submittedName>
        <fullName evidence="3">Uncharacterized protein</fullName>
    </submittedName>
</protein>
<evidence type="ECO:0000313" key="3">
    <source>
        <dbReference type="WBParaSite" id="Gr19_v10_g3557.t1"/>
    </source>
</evidence>